<sequence>EPPEPCRPEDSLDKCTLEQRATLQRFHLAAVAAQGTLCDAPPQLLANLTAAHSCWDEKAFRECAVGDASKPLGRHLLGSARTDEECRLLRSGWSGCLERSFVRRCEETPDVEGARGLLLNFLDRLQPCGESRLRL</sequence>
<dbReference type="AlphaFoldDB" id="A0AAQ4D7A9"/>
<gene>
    <name evidence="1" type="ORF">V5799_004019</name>
</gene>
<reference evidence="1 2" key="1">
    <citation type="journal article" date="2023" name="Arcadia Sci">
        <title>De novo assembly of a long-read Amblyomma americanum tick genome.</title>
        <authorList>
            <person name="Chou S."/>
            <person name="Poskanzer K.E."/>
            <person name="Rollins M."/>
            <person name="Thuy-Boun P.S."/>
        </authorList>
    </citation>
    <scope>NUCLEOTIDE SEQUENCE [LARGE SCALE GENOMIC DNA]</scope>
    <source>
        <strain evidence="1">F_SG_1</strain>
        <tissue evidence="1">Salivary glands</tissue>
    </source>
</reference>
<proteinExistence type="predicted"/>
<dbReference type="EMBL" id="JARKHS020034211">
    <property type="protein sequence ID" value="KAK8758349.1"/>
    <property type="molecule type" value="Genomic_DNA"/>
</dbReference>
<evidence type="ECO:0000313" key="1">
    <source>
        <dbReference type="EMBL" id="KAK8758349.1"/>
    </source>
</evidence>
<protein>
    <submittedName>
        <fullName evidence="1">Uncharacterized protein</fullName>
    </submittedName>
</protein>
<comment type="caution">
    <text evidence="1">The sequence shown here is derived from an EMBL/GenBank/DDBJ whole genome shotgun (WGS) entry which is preliminary data.</text>
</comment>
<feature type="non-terminal residue" evidence="1">
    <location>
        <position position="1"/>
    </location>
</feature>
<accession>A0AAQ4D7A9</accession>
<organism evidence="1 2">
    <name type="scientific">Amblyomma americanum</name>
    <name type="common">Lone star tick</name>
    <dbReference type="NCBI Taxonomy" id="6943"/>
    <lineage>
        <taxon>Eukaryota</taxon>
        <taxon>Metazoa</taxon>
        <taxon>Ecdysozoa</taxon>
        <taxon>Arthropoda</taxon>
        <taxon>Chelicerata</taxon>
        <taxon>Arachnida</taxon>
        <taxon>Acari</taxon>
        <taxon>Parasitiformes</taxon>
        <taxon>Ixodida</taxon>
        <taxon>Ixodoidea</taxon>
        <taxon>Ixodidae</taxon>
        <taxon>Amblyomminae</taxon>
        <taxon>Amblyomma</taxon>
    </lineage>
</organism>
<keyword evidence="2" id="KW-1185">Reference proteome</keyword>
<name>A0AAQ4D7A9_AMBAM</name>
<evidence type="ECO:0000313" key="2">
    <source>
        <dbReference type="Proteomes" id="UP001321473"/>
    </source>
</evidence>
<dbReference type="Proteomes" id="UP001321473">
    <property type="component" value="Unassembled WGS sequence"/>
</dbReference>